<proteinExistence type="inferred from homology"/>
<keyword evidence="11 13" id="KW-0742">SOS response</keyword>
<evidence type="ECO:0000256" key="10">
    <source>
        <dbReference type="ARBA" id="ARBA00023204"/>
    </source>
</evidence>
<evidence type="ECO:0000256" key="9">
    <source>
        <dbReference type="ARBA" id="ARBA00023125"/>
    </source>
</evidence>
<keyword evidence="5 13" id="KW-0235">DNA replication</keyword>
<evidence type="ECO:0000256" key="4">
    <source>
        <dbReference type="ARBA" id="ARBA00022490"/>
    </source>
</evidence>
<evidence type="ECO:0000256" key="12">
    <source>
        <dbReference type="ARBA" id="ARBA00025401"/>
    </source>
</evidence>
<accession>A0A6A9UQS9</accession>
<dbReference type="SUPFAM" id="SSF52540">
    <property type="entry name" value="P-loop containing nucleoside triphosphate hydrolases"/>
    <property type="match status" value="1"/>
</dbReference>
<evidence type="ECO:0000313" key="17">
    <source>
        <dbReference type="Proteomes" id="UP000435304"/>
    </source>
</evidence>
<dbReference type="PANTHER" id="PTHR32182">
    <property type="entry name" value="DNA REPLICATION AND REPAIR PROTEIN RECF"/>
    <property type="match status" value="1"/>
</dbReference>
<comment type="caution">
    <text evidence="16">The sequence shown here is derived from an EMBL/GenBank/DDBJ whole genome shotgun (WGS) entry which is preliminary data.</text>
</comment>
<dbReference type="PROSITE" id="PS00618">
    <property type="entry name" value="RECF_2"/>
    <property type="match status" value="1"/>
</dbReference>
<dbReference type="GO" id="GO:0006302">
    <property type="term" value="P:double-strand break repair"/>
    <property type="evidence" value="ECO:0007669"/>
    <property type="project" value="TreeGrafter"/>
</dbReference>
<dbReference type="HAMAP" id="MF_00365">
    <property type="entry name" value="RecF"/>
    <property type="match status" value="1"/>
</dbReference>
<dbReference type="AlphaFoldDB" id="A0A6A9UQS9"/>
<evidence type="ECO:0000256" key="14">
    <source>
        <dbReference type="RuleBase" id="RU000578"/>
    </source>
</evidence>
<organism evidence="16 17">
    <name type="scientific">Auraticoccus cholistanensis</name>
    <dbReference type="NCBI Taxonomy" id="2656650"/>
    <lineage>
        <taxon>Bacteria</taxon>
        <taxon>Bacillati</taxon>
        <taxon>Actinomycetota</taxon>
        <taxon>Actinomycetes</taxon>
        <taxon>Propionibacteriales</taxon>
        <taxon>Propionibacteriaceae</taxon>
        <taxon>Auraticoccus</taxon>
    </lineage>
</organism>
<comment type="similarity">
    <text evidence="2 13 14">Belongs to the RecF family.</text>
</comment>
<evidence type="ECO:0000256" key="1">
    <source>
        <dbReference type="ARBA" id="ARBA00004496"/>
    </source>
</evidence>
<dbReference type="EMBL" id="WPCU01000004">
    <property type="protein sequence ID" value="MVA74928.1"/>
    <property type="molecule type" value="Genomic_DNA"/>
</dbReference>
<sequence length="390" mass="42087">MFVDHLSLADFRSYREVDLALTAGVTTFVGANGQGKTNLVEAVEYLSTLSSHRVSSDAPLIRAGAERAVARARVRAGLDDDRALVLEIEITAGRANRARLNRAPLRSPRELLGALRTVVFSPEDLAVVKGDPSERRAFLDALVISRWPRMAGVRADYDRVLRQRTTLLKSLAGRSRGPAGGEDAAATLEVWDDNLARLGAEVVHARMRTLAELVPHTATWYADIAPTNNTATARYRSALLPGAEDATPEPGEQEIPGRDELEQRILAELARRRSDELQRGLTLVGPHRDDVVLGLGPLPAKGYASHGESWSLALSLRLGAMALLRSEDVFPVLILDDVFAELDATRRERLAAGVADAEQVLVTAAVGSEVPPVLRGQRFDVAAGEVTPGG</sequence>
<keyword evidence="4 13" id="KW-0963">Cytoplasm</keyword>
<comment type="subcellular location">
    <subcellularLocation>
        <location evidence="1 13 14">Cytoplasm</location>
    </subcellularLocation>
</comment>
<evidence type="ECO:0000256" key="7">
    <source>
        <dbReference type="ARBA" id="ARBA00022763"/>
    </source>
</evidence>
<dbReference type="InterPro" id="IPR001238">
    <property type="entry name" value="DNA-binding_RecF"/>
</dbReference>
<dbReference type="PANTHER" id="PTHR32182:SF0">
    <property type="entry name" value="DNA REPLICATION AND REPAIR PROTEIN RECF"/>
    <property type="match status" value="1"/>
</dbReference>
<evidence type="ECO:0000256" key="3">
    <source>
        <dbReference type="ARBA" id="ARBA00020170"/>
    </source>
</evidence>
<dbReference type="InterPro" id="IPR018078">
    <property type="entry name" value="DNA-binding_RecF_CS"/>
</dbReference>
<evidence type="ECO:0000256" key="8">
    <source>
        <dbReference type="ARBA" id="ARBA00022840"/>
    </source>
</evidence>
<comment type="function">
    <text evidence="12 13 14">The RecF protein is involved in DNA metabolism; it is required for DNA replication and normal SOS inducibility. RecF binds preferentially to single-stranded, linear DNA. It also seems to bind ATP.</text>
</comment>
<dbReference type="InterPro" id="IPR027417">
    <property type="entry name" value="P-loop_NTPase"/>
</dbReference>
<gene>
    <name evidence="13 16" type="primary">recF</name>
    <name evidence="16" type="ORF">GC722_02630</name>
</gene>
<dbReference type="GO" id="GO:0005524">
    <property type="term" value="F:ATP binding"/>
    <property type="evidence" value="ECO:0007669"/>
    <property type="project" value="UniProtKB-UniRule"/>
</dbReference>
<dbReference type="GO" id="GO:0003697">
    <property type="term" value="F:single-stranded DNA binding"/>
    <property type="evidence" value="ECO:0007669"/>
    <property type="project" value="UniProtKB-UniRule"/>
</dbReference>
<dbReference type="GO" id="GO:0000731">
    <property type="term" value="P:DNA synthesis involved in DNA repair"/>
    <property type="evidence" value="ECO:0007669"/>
    <property type="project" value="TreeGrafter"/>
</dbReference>
<dbReference type="Gene3D" id="1.20.1050.90">
    <property type="entry name" value="RecF/RecN/SMC, N-terminal domain"/>
    <property type="match status" value="1"/>
</dbReference>
<dbReference type="Proteomes" id="UP000435304">
    <property type="component" value="Unassembled WGS sequence"/>
</dbReference>
<dbReference type="GO" id="GO:0009432">
    <property type="term" value="P:SOS response"/>
    <property type="evidence" value="ECO:0007669"/>
    <property type="project" value="UniProtKB-UniRule"/>
</dbReference>
<dbReference type="GO" id="GO:0005737">
    <property type="term" value="C:cytoplasm"/>
    <property type="evidence" value="ECO:0007669"/>
    <property type="project" value="UniProtKB-SubCell"/>
</dbReference>
<evidence type="ECO:0000256" key="6">
    <source>
        <dbReference type="ARBA" id="ARBA00022741"/>
    </source>
</evidence>
<dbReference type="InterPro" id="IPR003395">
    <property type="entry name" value="RecF/RecN/SMC_N"/>
</dbReference>
<dbReference type="NCBIfam" id="TIGR00611">
    <property type="entry name" value="recf"/>
    <property type="match status" value="1"/>
</dbReference>
<keyword evidence="6 13" id="KW-0547">Nucleotide-binding</keyword>
<reference evidence="16 17" key="1">
    <citation type="submission" date="2019-12" db="EMBL/GenBank/DDBJ databases">
        <title>Auraticoccus cholistani sp. nov., an actinomycete isolated from soil of Cholistan desert.</title>
        <authorList>
            <person name="Cheema M.T."/>
        </authorList>
    </citation>
    <scope>NUCLEOTIDE SEQUENCE [LARGE SCALE GENOMIC DNA]</scope>
    <source>
        <strain evidence="16 17">F435</strain>
    </source>
</reference>
<keyword evidence="9 13" id="KW-0238">DNA-binding</keyword>
<feature type="domain" description="RecF/RecN/SMC N-terminal" evidence="15">
    <location>
        <begin position="3"/>
        <end position="364"/>
    </location>
</feature>
<keyword evidence="17" id="KW-1185">Reference proteome</keyword>
<evidence type="ECO:0000256" key="13">
    <source>
        <dbReference type="HAMAP-Rule" id="MF_00365"/>
    </source>
</evidence>
<keyword evidence="8 13" id="KW-0067">ATP-binding</keyword>
<protein>
    <recommendedName>
        <fullName evidence="3 13">DNA replication and repair protein RecF</fullName>
    </recommendedName>
</protein>
<evidence type="ECO:0000313" key="16">
    <source>
        <dbReference type="EMBL" id="MVA74928.1"/>
    </source>
</evidence>
<evidence type="ECO:0000256" key="5">
    <source>
        <dbReference type="ARBA" id="ARBA00022705"/>
    </source>
</evidence>
<dbReference type="GO" id="GO:0006260">
    <property type="term" value="P:DNA replication"/>
    <property type="evidence" value="ECO:0007669"/>
    <property type="project" value="UniProtKB-UniRule"/>
</dbReference>
<evidence type="ECO:0000259" key="15">
    <source>
        <dbReference type="Pfam" id="PF02463"/>
    </source>
</evidence>
<dbReference type="Gene3D" id="3.40.50.300">
    <property type="entry name" value="P-loop containing nucleotide triphosphate hydrolases"/>
    <property type="match status" value="1"/>
</dbReference>
<dbReference type="Pfam" id="PF02463">
    <property type="entry name" value="SMC_N"/>
    <property type="match status" value="1"/>
</dbReference>
<dbReference type="RefSeq" id="WP_331714322.1">
    <property type="nucleotide sequence ID" value="NZ_WPCU01000004.1"/>
</dbReference>
<feature type="binding site" evidence="13">
    <location>
        <begin position="30"/>
        <end position="37"/>
    </location>
    <ligand>
        <name>ATP</name>
        <dbReference type="ChEBI" id="CHEBI:30616"/>
    </ligand>
</feature>
<evidence type="ECO:0000256" key="11">
    <source>
        <dbReference type="ARBA" id="ARBA00023236"/>
    </source>
</evidence>
<dbReference type="InterPro" id="IPR042174">
    <property type="entry name" value="RecF_2"/>
</dbReference>
<keyword evidence="7 13" id="KW-0227">DNA damage</keyword>
<name>A0A6A9UQS9_9ACTN</name>
<evidence type="ECO:0000256" key="2">
    <source>
        <dbReference type="ARBA" id="ARBA00008016"/>
    </source>
</evidence>
<keyword evidence="10 13" id="KW-0234">DNA repair</keyword>